<protein>
    <submittedName>
        <fullName evidence="2">Uncharacterized protein</fullName>
    </submittedName>
</protein>
<evidence type="ECO:0000313" key="3">
    <source>
        <dbReference type="Proteomes" id="UP000187001"/>
    </source>
</evidence>
<evidence type="ECO:0000256" key="1">
    <source>
        <dbReference type="SAM" id="Phobius"/>
    </source>
</evidence>
<feature type="transmembrane region" description="Helical" evidence="1">
    <location>
        <begin position="21"/>
        <end position="48"/>
    </location>
</feature>
<organism evidence="2 3">
    <name type="scientific">Mycolicibacterium fortuitum</name>
    <name type="common">Mycobacterium fortuitum</name>
    <dbReference type="NCBI Taxonomy" id="1766"/>
    <lineage>
        <taxon>Bacteria</taxon>
        <taxon>Bacillati</taxon>
        <taxon>Actinomycetota</taxon>
        <taxon>Actinomycetes</taxon>
        <taxon>Mycobacteriales</taxon>
        <taxon>Mycobacteriaceae</taxon>
        <taxon>Mycolicibacterium</taxon>
    </lineage>
</organism>
<accession>A0ABD6QIX6</accession>
<dbReference type="Proteomes" id="UP000187001">
    <property type="component" value="Unassembled WGS sequence"/>
</dbReference>
<reference evidence="2 3" key="1">
    <citation type="submission" date="2016-07" db="EMBL/GenBank/DDBJ databases">
        <authorList>
            <person name="Sutton G."/>
            <person name="Brinkac L."/>
            <person name="Sanka R."/>
            <person name="Adams M."/>
            <person name="Lau E."/>
            <person name="Kumar A."/>
            <person name="Macaden R."/>
        </authorList>
    </citation>
    <scope>NUCLEOTIDE SEQUENCE [LARGE SCALE GENOMIC DNA]</scope>
    <source>
        <strain evidence="2 3">GA-0871</strain>
    </source>
</reference>
<name>A0ABD6QIX6_MYCFO</name>
<gene>
    <name evidence="2" type="ORF">A5742_32110</name>
</gene>
<feature type="transmembrane region" description="Helical" evidence="1">
    <location>
        <begin position="54"/>
        <end position="73"/>
    </location>
</feature>
<keyword evidence="1" id="KW-0472">Membrane</keyword>
<dbReference type="AlphaFoldDB" id="A0ABD6QIX6"/>
<sequence>MGIASDMLETCLQEIDAGDTFFVVTLLIPAVLTVAATAITYTVAHVLIEQSWSIYVAVSAAVLVTPVMVVYAINTQWSPTPTELCPTGTPSWWPWQITEPY</sequence>
<dbReference type="EMBL" id="MBER01000102">
    <property type="protein sequence ID" value="OMC40871.1"/>
    <property type="molecule type" value="Genomic_DNA"/>
</dbReference>
<evidence type="ECO:0000313" key="2">
    <source>
        <dbReference type="EMBL" id="OMC40871.1"/>
    </source>
</evidence>
<proteinExistence type="predicted"/>
<comment type="caution">
    <text evidence="2">The sequence shown here is derived from an EMBL/GenBank/DDBJ whole genome shotgun (WGS) entry which is preliminary data.</text>
</comment>
<keyword evidence="1" id="KW-0812">Transmembrane</keyword>
<keyword evidence="1" id="KW-1133">Transmembrane helix</keyword>